<evidence type="ECO:0000256" key="1">
    <source>
        <dbReference type="SAM" id="MobiDB-lite"/>
    </source>
</evidence>
<reference evidence="2 3" key="1">
    <citation type="submission" date="2013-12" db="EMBL/GenBank/DDBJ databases">
        <title>Draft genome of the parsitic nematode Ancylostoma duodenale.</title>
        <authorList>
            <person name="Mitreva M."/>
        </authorList>
    </citation>
    <scope>NUCLEOTIDE SEQUENCE [LARGE SCALE GENOMIC DNA]</scope>
    <source>
        <strain evidence="2 3">Zhejiang</strain>
    </source>
</reference>
<evidence type="ECO:0000313" key="2">
    <source>
        <dbReference type="EMBL" id="KIH63133.1"/>
    </source>
</evidence>
<protein>
    <submittedName>
        <fullName evidence="2">Uncharacterized protein</fullName>
    </submittedName>
</protein>
<gene>
    <name evidence="2" type="ORF">ANCDUO_06569</name>
</gene>
<organism evidence="2 3">
    <name type="scientific">Ancylostoma duodenale</name>
    <dbReference type="NCBI Taxonomy" id="51022"/>
    <lineage>
        <taxon>Eukaryota</taxon>
        <taxon>Metazoa</taxon>
        <taxon>Ecdysozoa</taxon>
        <taxon>Nematoda</taxon>
        <taxon>Chromadorea</taxon>
        <taxon>Rhabditida</taxon>
        <taxon>Rhabditina</taxon>
        <taxon>Rhabditomorpha</taxon>
        <taxon>Strongyloidea</taxon>
        <taxon>Ancylostomatidae</taxon>
        <taxon>Ancylostomatinae</taxon>
        <taxon>Ancylostoma</taxon>
    </lineage>
</organism>
<sequence length="78" mass="8960">MASEDQESGPRQRMGQTPKKRKKEIQGCVIDMKSKKKCRVGVNFTSANILGWVSWSIKRKPKLNIDCYGVPNVRKHRT</sequence>
<dbReference type="AlphaFoldDB" id="A0A0C2D1A9"/>
<feature type="region of interest" description="Disordered" evidence="1">
    <location>
        <begin position="1"/>
        <end position="25"/>
    </location>
</feature>
<proteinExistence type="predicted"/>
<keyword evidence="3" id="KW-1185">Reference proteome</keyword>
<name>A0A0C2D1A9_9BILA</name>
<dbReference type="EMBL" id="KN728863">
    <property type="protein sequence ID" value="KIH63133.1"/>
    <property type="molecule type" value="Genomic_DNA"/>
</dbReference>
<dbReference type="Proteomes" id="UP000054047">
    <property type="component" value="Unassembled WGS sequence"/>
</dbReference>
<accession>A0A0C2D1A9</accession>
<evidence type="ECO:0000313" key="3">
    <source>
        <dbReference type="Proteomes" id="UP000054047"/>
    </source>
</evidence>